<evidence type="ECO:0000256" key="5">
    <source>
        <dbReference type="SAM" id="MobiDB-lite"/>
    </source>
</evidence>
<proteinExistence type="inferred from homology"/>
<dbReference type="PANTHER" id="PTHR13610">
    <property type="entry name" value="METHYLTRANSFERASE DOMAIN-CONTAINING PROTEIN"/>
    <property type="match status" value="1"/>
</dbReference>
<name>A0A8J2S5A5_9STRA</name>
<reference evidence="7" key="1">
    <citation type="submission" date="2021-11" db="EMBL/GenBank/DDBJ databases">
        <authorList>
            <consortium name="Genoscope - CEA"/>
            <person name="William W."/>
        </authorList>
    </citation>
    <scope>NUCLEOTIDE SEQUENCE</scope>
</reference>
<dbReference type="SUPFAM" id="SSF53335">
    <property type="entry name" value="S-adenosyl-L-methionine-dependent methyltransferases"/>
    <property type="match status" value="1"/>
</dbReference>
<comment type="caution">
    <text evidence="7">The sequence shown here is derived from an EMBL/GenBank/DDBJ whole genome shotgun (WGS) entry which is preliminary data.</text>
</comment>
<evidence type="ECO:0000259" key="6">
    <source>
        <dbReference type="Pfam" id="PF13649"/>
    </source>
</evidence>
<dbReference type="CDD" id="cd02440">
    <property type="entry name" value="AdoMet_MTases"/>
    <property type="match status" value="1"/>
</dbReference>
<dbReference type="Pfam" id="PF13649">
    <property type="entry name" value="Methyltransf_25"/>
    <property type="match status" value="1"/>
</dbReference>
<dbReference type="OrthoDB" id="443402at2759"/>
<feature type="region of interest" description="Disordered" evidence="5">
    <location>
        <begin position="205"/>
        <end position="224"/>
    </location>
</feature>
<evidence type="ECO:0000256" key="1">
    <source>
        <dbReference type="ARBA" id="ARBA00010633"/>
    </source>
</evidence>
<organism evidence="7 8">
    <name type="scientific">Pelagomonas calceolata</name>
    <dbReference type="NCBI Taxonomy" id="35677"/>
    <lineage>
        <taxon>Eukaryota</taxon>
        <taxon>Sar</taxon>
        <taxon>Stramenopiles</taxon>
        <taxon>Ochrophyta</taxon>
        <taxon>Pelagophyceae</taxon>
        <taxon>Pelagomonadales</taxon>
        <taxon>Pelagomonadaceae</taxon>
        <taxon>Pelagomonas</taxon>
    </lineage>
</organism>
<evidence type="ECO:0000256" key="4">
    <source>
        <dbReference type="ARBA" id="ARBA00022691"/>
    </source>
</evidence>
<evidence type="ECO:0000313" key="7">
    <source>
        <dbReference type="EMBL" id="CAH0364878.1"/>
    </source>
</evidence>
<dbReference type="InterPro" id="IPR026170">
    <property type="entry name" value="FAM173A/B"/>
</dbReference>
<evidence type="ECO:0000256" key="3">
    <source>
        <dbReference type="ARBA" id="ARBA00022679"/>
    </source>
</evidence>
<dbReference type="GO" id="GO:0005739">
    <property type="term" value="C:mitochondrion"/>
    <property type="evidence" value="ECO:0007669"/>
    <property type="project" value="TreeGrafter"/>
</dbReference>
<evidence type="ECO:0000313" key="8">
    <source>
        <dbReference type="Proteomes" id="UP000789595"/>
    </source>
</evidence>
<comment type="similarity">
    <text evidence="1">Belongs to the ANT/ATPSC lysine N-methyltransferase family.</text>
</comment>
<evidence type="ECO:0000256" key="2">
    <source>
        <dbReference type="ARBA" id="ARBA00022603"/>
    </source>
</evidence>
<keyword evidence="8" id="KW-1185">Reference proteome</keyword>
<dbReference type="InterPro" id="IPR041698">
    <property type="entry name" value="Methyltransf_25"/>
</dbReference>
<accession>A0A8J2S5A5</accession>
<dbReference type="GO" id="GO:1905706">
    <property type="term" value="P:regulation of mitochondrial ATP synthesis coupled proton transport"/>
    <property type="evidence" value="ECO:0007669"/>
    <property type="project" value="TreeGrafter"/>
</dbReference>
<dbReference type="AlphaFoldDB" id="A0A8J2S5A5"/>
<dbReference type="EMBL" id="CAKKNE010000001">
    <property type="protein sequence ID" value="CAH0364878.1"/>
    <property type="molecule type" value="Genomic_DNA"/>
</dbReference>
<dbReference type="Gene3D" id="3.40.50.150">
    <property type="entry name" value="Vaccinia Virus protein VP39"/>
    <property type="match status" value="1"/>
</dbReference>
<protein>
    <recommendedName>
        <fullName evidence="6">Methyltransferase domain-containing protein</fullName>
    </recommendedName>
</protein>
<keyword evidence="2" id="KW-0489">Methyltransferase</keyword>
<dbReference type="Proteomes" id="UP000789595">
    <property type="component" value="Unassembled WGS sequence"/>
</dbReference>
<keyword evidence="4" id="KW-0949">S-adenosyl-L-methionine</keyword>
<gene>
    <name evidence="7" type="ORF">PECAL_1P12650</name>
</gene>
<feature type="domain" description="Methyltransferase" evidence="6">
    <location>
        <begin position="72"/>
        <end position="123"/>
    </location>
</feature>
<dbReference type="PANTHER" id="PTHR13610:SF20">
    <property type="entry name" value="METHYLTRANSFERASE DOMAIN-CONTAINING PROTEIN"/>
    <property type="match status" value="1"/>
</dbReference>
<dbReference type="InterPro" id="IPR029063">
    <property type="entry name" value="SAM-dependent_MTases_sf"/>
</dbReference>
<dbReference type="GO" id="GO:0016279">
    <property type="term" value="F:protein-lysine N-methyltransferase activity"/>
    <property type="evidence" value="ECO:0007669"/>
    <property type="project" value="InterPro"/>
</dbReference>
<sequence>MAAQTNAADVKAQLAETLGRCRATLSQTEKTLERLEDEVPPDGCIVPVVHTPDCMFDSIARLARLDANTTFLDLGCGDGRVVDGVTTIAGCRGIGVDIRMECVEAARERFPERAFHQADFCAMVEGAGPPPIGLEGVDACYAHLLPTTFAVLDKRLLEAVQRGLRLVTFCSHPSGAAWDACQTGSDCFGMVRLYEASDDPTRGRLPGGVGAVLRPPAGGGDGVS</sequence>
<keyword evidence="3" id="KW-0808">Transferase</keyword>
<dbReference type="GO" id="GO:0032259">
    <property type="term" value="P:methylation"/>
    <property type="evidence" value="ECO:0007669"/>
    <property type="project" value="UniProtKB-KW"/>
</dbReference>